<keyword evidence="8 10" id="KW-0472">Membrane</keyword>
<keyword evidence="5" id="KW-0732">Signal</keyword>
<feature type="transmembrane region" description="Helical" evidence="10">
    <location>
        <begin position="393"/>
        <end position="413"/>
    </location>
</feature>
<dbReference type="EMBL" id="JAFMPK010000046">
    <property type="protein sequence ID" value="MBO0609972.1"/>
    <property type="molecule type" value="Genomic_DNA"/>
</dbReference>
<dbReference type="PANTHER" id="PTHR34820:SF4">
    <property type="entry name" value="INNER MEMBRANE PROTEIN YEBZ"/>
    <property type="match status" value="1"/>
</dbReference>
<keyword evidence="14" id="KW-1185">Reference proteome</keyword>
<dbReference type="RefSeq" id="WP_207275914.1">
    <property type="nucleotide sequence ID" value="NZ_JAFMPK010000046.1"/>
</dbReference>
<keyword evidence="7" id="KW-0186">Copper</keyword>
<keyword evidence="2" id="KW-1003">Cell membrane</keyword>
<evidence type="ECO:0000313" key="13">
    <source>
        <dbReference type="EMBL" id="MBO0609972.1"/>
    </source>
</evidence>
<reference evidence="14" key="1">
    <citation type="submission" date="2023-07" db="EMBL/GenBank/DDBJ databases">
        <title>Myceligenerans salitolerans sp. nov., a halotolerant actinomycete isolated from a salt lake in Xinjiang, China.</title>
        <authorList>
            <person name="Guan T."/>
        </authorList>
    </citation>
    <scope>NUCLEOTIDE SEQUENCE [LARGE SCALE GENOMIC DNA]</scope>
    <source>
        <strain evidence="14">XHU 5031</strain>
    </source>
</reference>
<dbReference type="Proteomes" id="UP000664617">
    <property type="component" value="Unassembled WGS sequence"/>
</dbReference>
<evidence type="ECO:0000256" key="5">
    <source>
        <dbReference type="ARBA" id="ARBA00022729"/>
    </source>
</evidence>
<protein>
    <submittedName>
        <fullName evidence="13">Copper resistance protein CopC</fullName>
    </submittedName>
</protein>
<evidence type="ECO:0000259" key="12">
    <source>
        <dbReference type="Pfam" id="PF05425"/>
    </source>
</evidence>
<accession>A0ABS3IAB8</accession>
<evidence type="ECO:0000256" key="7">
    <source>
        <dbReference type="ARBA" id="ARBA00023008"/>
    </source>
</evidence>
<comment type="subcellular location">
    <subcellularLocation>
        <location evidence="1">Cell membrane</location>
        <topology evidence="1">Multi-pass membrane protein</topology>
    </subcellularLocation>
</comment>
<name>A0ABS3IAB8_9MICO</name>
<feature type="compositionally biased region" description="Low complexity" evidence="9">
    <location>
        <begin position="167"/>
        <end position="184"/>
    </location>
</feature>
<evidence type="ECO:0000256" key="6">
    <source>
        <dbReference type="ARBA" id="ARBA00022989"/>
    </source>
</evidence>
<dbReference type="Gene3D" id="2.60.40.1220">
    <property type="match status" value="1"/>
</dbReference>
<evidence type="ECO:0000256" key="1">
    <source>
        <dbReference type="ARBA" id="ARBA00004651"/>
    </source>
</evidence>
<evidence type="ECO:0000256" key="9">
    <source>
        <dbReference type="SAM" id="MobiDB-lite"/>
    </source>
</evidence>
<feature type="transmembrane region" description="Helical" evidence="10">
    <location>
        <begin position="246"/>
        <end position="266"/>
    </location>
</feature>
<feature type="transmembrane region" description="Helical" evidence="10">
    <location>
        <begin position="352"/>
        <end position="372"/>
    </location>
</feature>
<dbReference type="SUPFAM" id="SSF81296">
    <property type="entry name" value="E set domains"/>
    <property type="match status" value="1"/>
</dbReference>
<feature type="transmembrane region" description="Helical" evidence="10">
    <location>
        <begin position="483"/>
        <end position="501"/>
    </location>
</feature>
<gene>
    <name evidence="13" type="ORF">J0911_13145</name>
</gene>
<evidence type="ECO:0000313" key="14">
    <source>
        <dbReference type="Proteomes" id="UP000664617"/>
    </source>
</evidence>
<dbReference type="InterPro" id="IPR014756">
    <property type="entry name" value="Ig_E-set"/>
</dbReference>
<sequence length="503" mass="50248">MRRTPDGAHPRVVVPRTAAALIAALLLSLWCAPSAGAHTRLESTAPAAGSTSSRPVTEVTLRFTLPVSVLGDGVVIDGPEGTVEADVAPAEDGLVLTATPGDPLGPGDYTVTWYAAAQDGHPLEGSFGFTVAGEGSGGSAGAAGTPSADTPSADATGPADADGDAGSGDAAGDAASGGDSAAHAGTHHDTGHDPATMDTPATNAANAVARLGSATALWGGLVAAGGLAFTGLVLRRRDVEDAPTVLRLVRWAGALVLLGLAVRVMARSVLVAHGDLAAAVSPSAVADSLTGTTIWDVGLQAAGAVAVAAGAWRTLRASWPAVLGAALIGAGQVVSGHSNTVEPRWLVVTADVAHLAAAATWVGGVVAIGLLLRTRRRDGRELDAALLGARFSVVAAVSVAVVGAAGVVLAAAVLDRPAQLWESTWGWFLLAKVGVVVVVGAIGAYNHFDVVPRLTARRRAVVRHAGRSRTAIGSLRRGAGRETALMVVIVVLTAWLVGASVQS</sequence>
<dbReference type="Pfam" id="PF04234">
    <property type="entry name" value="CopC"/>
    <property type="match status" value="1"/>
</dbReference>
<feature type="transmembrane region" description="Helical" evidence="10">
    <location>
        <begin position="425"/>
        <end position="448"/>
    </location>
</feature>
<dbReference type="PANTHER" id="PTHR34820">
    <property type="entry name" value="INNER MEMBRANE PROTEIN YEBZ"/>
    <property type="match status" value="1"/>
</dbReference>
<evidence type="ECO:0000256" key="2">
    <source>
        <dbReference type="ARBA" id="ARBA00022475"/>
    </source>
</evidence>
<keyword evidence="6 10" id="KW-1133">Transmembrane helix</keyword>
<keyword evidence="3 10" id="KW-0812">Transmembrane</keyword>
<dbReference type="InterPro" id="IPR007348">
    <property type="entry name" value="CopC_dom"/>
</dbReference>
<keyword evidence="4" id="KW-0479">Metal-binding</keyword>
<feature type="domain" description="Copper resistance protein D" evidence="12">
    <location>
        <begin position="389"/>
        <end position="496"/>
    </location>
</feature>
<feature type="domain" description="CopC" evidence="11">
    <location>
        <begin position="38"/>
        <end position="131"/>
    </location>
</feature>
<dbReference type="InterPro" id="IPR008457">
    <property type="entry name" value="Cu-R_CopD_dom"/>
</dbReference>
<evidence type="ECO:0000256" key="10">
    <source>
        <dbReference type="SAM" id="Phobius"/>
    </source>
</evidence>
<feature type="region of interest" description="Disordered" evidence="9">
    <location>
        <begin position="126"/>
        <end position="200"/>
    </location>
</feature>
<evidence type="ECO:0000256" key="3">
    <source>
        <dbReference type="ARBA" id="ARBA00022692"/>
    </source>
</evidence>
<dbReference type="InterPro" id="IPR032694">
    <property type="entry name" value="CopC/D"/>
</dbReference>
<evidence type="ECO:0000259" key="11">
    <source>
        <dbReference type="Pfam" id="PF04234"/>
    </source>
</evidence>
<dbReference type="Pfam" id="PF05425">
    <property type="entry name" value="CopD"/>
    <property type="match status" value="1"/>
</dbReference>
<organism evidence="13 14">
    <name type="scientific">Myceligenerans salitolerans</name>
    <dbReference type="NCBI Taxonomy" id="1230528"/>
    <lineage>
        <taxon>Bacteria</taxon>
        <taxon>Bacillati</taxon>
        <taxon>Actinomycetota</taxon>
        <taxon>Actinomycetes</taxon>
        <taxon>Micrococcales</taxon>
        <taxon>Promicromonosporaceae</taxon>
        <taxon>Myceligenerans</taxon>
    </lineage>
</organism>
<evidence type="ECO:0000256" key="4">
    <source>
        <dbReference type="ARBA" id="ARBA00022723"/>
    </source>
</evidence>
<feature type="compositionally biased region" description="Low complexity" evidence="9">
    <location>
        <begin position="142"/>
        <end position="160"/>
    </location>
</feature>
<comment type="caution">
    <text evidence="13">The sequence shown here is derived from an EMBL/GenBank/DDBJ whole genome shotgun (WGS) entry which is preliminary data.</text>
</comment>
<feature type="transmembrane region" description="Helical" evidence="10">
    <location>
        <begin position="216"/>
        <end position="234"/>
    </location>
</feature>
<dbReference type="InterPro" id="IPR014755">
    <property type="entry name" value="Cu-Rt/internalin_Ig-like"/>
</dbReference>
<proteinExistence type="predicted"/>
<evidence type="ECO:0000256" key="8">
    <source>
        <dbReference type="ARBA" id="ARBA00023136"/>
    </source>
</evidence>